<dbReference type="RefSeq" id="WP_188615299.1">
    <property type="nucleotide sequence ID" value="NZ_BMJT01000008.1"/>
</dbReference>
<name>A0A917G8C5_9BACI</name>
<comment type="caution">
    <text evidence="1">The sequence shown here is derived from an EMBL/GenBank/DDBJ whole genome shotgun (WGS) entry which is preliminary data.</text>
</comment>
<accession>A0A917G8C5</accession>
<dbReference type="InterPro" id="IPR025626">
    <property type="entry name" value="YyzF"/>
</dbReference>
<protein>
    <recommendedName>
        <fullName evidence="3">CxxH/CxxC protein</fullName>
    </recommendedName>
</protein>
<dbReference type="Proteomes" id="UP000616608">
    <property type="component" value="Unassembled WGS sequence"/>
</dbReference>
<reference evidence="1" key="1">
    <citation type="journal article" date="2014" name="Int. J. Syst. Evol. Microbiol.">
        <title>Complete genome sequence of Corynebacterium casei LMG S-19264T (=DSM 44701T), isolated from a smear-ripened cheese.</title>
        <authorList>
            <consortium name="US DOE Joint Genome Institute (JGI-PGF)"/>
            <person name="Walter F."/>
            <person name="Albersmeier A."/>
            <person name="Kalinowski J."/>
            <person name="Ruckert C."/>
        </authorList>
    </citation>
    <scope>NUCLEOTIDE SEQUENCE</scope>
    <source>
        <strain evidence="1">CGMCC 1.15760</strain>
    </source>
</reference>
<dbReference type="AlphaFoldDB" id="A0A917G8C5"/>
<sequence length="54" mass="6207">MKKYSCETHIGQALDLFVAEQEDFPIMEKINEEENLSTTCEYCEALAIYIVSSK</sequence>
<dbReference type="NCBIfam" id="TIGR04129">
    <property type="entry name" value="CxxH_BA5709"/>
    <property type="match status" value="1"/>
</dbReference>
<evidence type="ECO:0000313" key="1">
    <source>
        <dbReference type="EMBL" id="GGG28525.1"/>
    </source>
</evidence>
<dbReference type="EMBL" id="BMJT01000008">
    <property type="protein sequence ID" value="GGG28525.1"/>
    <property type="molecule type" value="Genomic_DNA"/>
</dbReference>
<dbReference type="Pfam" id="PF14116">
    <property type="entry name" value="YyzF"/>
    <property type="match status" value="1"/>
</dbReference>
<reference evidence="1" key="2">
    <citation type="submission" date="2020-09" db="EMBL/GenBank/DDBJ databases">
        <authorList>
            <person name="Sun Q."/>
            <person name="Zhou Y."/>
        </authorList>
    </citation>
    <scope>NUCLEOTIDE SEQUENCE</scope>
    <source>
        <strain evidence="1">CGMCC 1.15760</strain>
    </source>
</reference>
<evidence type="ECO:0000313" key="2">
    <source>
        <dbReference type="Proteomes" id="UP000616608"/>
    </source>
</evidence>
<keyword evidence="2" id="KW-1185">Reference proteome</keyword>
<organism evidence="1 2">
    <name type="scientific">Lysinibacillus alkalisoli</name>
    <dbReference type="NCBI Taxonomy" id="1911548"/>
    <lineage>
        <taxon>Bacteria</taxon>
        <taxon>Bacillati</taxon>
        <taxon>Bacillota</taxon>
        <taxon>Bacilli</taxon>
        <taxon>Bacillales</taxon>
        <taxon>Bacillaceae</taxon>
        <taxon>Lysinibacillus</taxon>
    </lineage>
</organism>
<proteinExistence type="predicted"/>
<gene>
    <name evidence="1" type="ORF">GCM10007425_23960</name>
</gene>
<evidence type="ECO:0008006" key="3">
    <source>
        <dbReference type="Google" id="ProtNLM"/>
    </source>
</evidence>